<keyword evidence="7" id="KW-0676">Redox-active center</keyword>
<dbReference type="OrthoDB" id="9809746at2"/>
<dbReference type="Pfam" id="PF00578">
    <property type="entry name" value="AhpC-TSA"/>
    <property type="match status" value="1"/>
</dbReference>
<evidence type="ECO:0000256" key="9">
    <source>
        <dbReference type="ARBA" id="ARBA00047572"/>
    </source>
</evidence>
<dbReference type="Gene3D" id="3.40.30.10">
    <property type="entry name" value="Glutaredoxin"/>
    <property type="match status" value="1"/>
</dbReference>
<evidence type="ECO:0000256" key="10">
    <source>
        <dbReference type="PIRSR" id="PIRSR000239-1"/>
    </source>
</evidence>
<keyword evidence="4" id="KW-0575">Peroxidase</keyword>
<feature type="domain" description="Thioredoxin" evidence="11">
    <location>
        <begin position="2"/>
        <end position="152"/>
    </location>
</feature>
<keyword evidence="6" id="KW-0560">Oxidoreductase</keyword>
<dbReference type="EMBL" id="QPMM01000001">
    <property type="protein sequence ID" value="RFS27061.1"/>
    <property type="molecule type" value="Genomic_DNA"/>
</dbReference>
<dbReference type="InterPro" id="IPR013766">
    <property type="entry name" value="Thioredoxin_domain"/>
</dbReference>
<evidence type="ECO:0000256" key="1">
    <source>
        <dbReference type="ARBA" id="ARBA00011654"/>
    </source>
</evidence>
<evidence type="ECO:0000256" key="4">
    <source>
        <dbReference type="ARBA" id="ARBA00022559"/>
    </source>
</evidence>
<dbReference type="AlphaFoldDB" id="A0A3E1YI51"/>
<name>A0A3E1YI51_9BACT</name>
<evidence type="ECO:0000256" key="2">
    <source>
        <dbReference type="ARBA" id="ARBA00013021"/>
    </source>
</evidence>
<gene>
    <name evidence="12" type="ORF">DVR12_03955</name>
</gene>
<dbReference type="GO" id="GO:0045454">
    <property type="term" value="P:cell redox homeostasis"/>
    <property type="evidence" value="ECO:0007669"/>
    <property type="project" value="TreeGrafter"/>
</dbReference>
<dbReference type="SUPFAM" id="SSF52833">
    <property type="entry name" value="Thioredoxin-like"/>
    <property type="match status" value="1"/>
</dbReference>
<feature type="active site" description="Cysteine sulfenic acid (-SOH) intermediate; for peroxidase activity" evidence="10">
    <location>
        <position position="44"/>
    </location>
</feature>
<accession>A0A3E1YI51</accession>
<dbReference type="GO" id="GO:0005829">
    <property type="term" value="C:cytosol"/>
    <property type="evidence" value="ECO:0007669"/>
    <property type="project" value="TreeGrafter"/>
</dbReference>
<evidence type="ECO:0000256" key="7">
    <source>
        <dbReference type="ARBA" id="ARBA00023284"/>
    </source>
</evidence>
<evidence type="ECO:0000256" key="3">
    <source>
        <dbReference type="ARBA" id="ARBA00017462"/>
    </source>
</evidence>
<dbReference type="EC" id="1.11.1.26" evidence="2"/>
<dbReference type="GO" id="GO:0042744">
    <property type="term" value="P:hydrogen peroxide catabolic process"/>
    <property type="evidence" value="ECO:0007669"/>
    <property type="project" value="TreeGrafter"/>
</dbReference>
<dbReference type="GO" id="GO:0006979">
    <property type="term" value="P:response to oxidative stress"/>
    <property type="evidence" value="ECO:0007669"/>
    <property type="project" value="TreeGrafter"/>
</dbReference>
<protein>
    <recommendedName>
        <fullName evidence="3">Alkyl hydroperoxide reductase C</fullName>
        <ecNumber evidence="2">1.11.1.26</ecNumber>
    </recommendedName>
    <alternativeName>
        <fullName evidence="8">Peroxiredoxin</fullName>
    </alternativeName>
</protein>
<sequence length="155" mass="17441">MLQKDSPAPEFNLYSTPDQRLKLGDFKGQRVILAFYPADWSPICSDELNLFNETLKLFTAKNAVLLGISVDSKWSHLAFAQSRKFHFPLLSDFEPKGEVSRQYGVYNDVDGESKRAIFLIDEHGIIQWSYLSPDGINPGAEGILAALDDMDKAKK</sequence>
<dbReference type="GO" id="GO:0008379">
    <property type="term" value="F:thioredoxin peroxidase activity"/>
    <property type="evidence" value="ECO:0007669"/>
    <property type="project" value="TreeGrafter"/>
</dbReference>
<dbReference type="PANTHER" id="PTHR10681:SF121">
    <property type="entry name" value="ALKYL HYDROPEROXIDE REDUCTASE C"/>
    <property type="match status" value="1"/>
</dbReference>
<evidence type="ECO:0000313" key="13">
    <source>
        <dbReference type="Proteomes" id="UP000260644"/>
    </source>
</evidence>
<dbReference type="InterPro" id="IPR036249">
    <property type="entry name" value="Thioredoxin-like_sf"/>
</dbReference>
<keyword evidence="13" id="KW-1185">Reference proteome</keyword>
<dbReference type="InterPro" id="IPR000866">
    <property type="entry name" value="AhpC/TSA"/>
</dbReference>
<dbReference type="InterPro" id="IPR050217">
    <property type="entry name" value="Peroxiredoxin"/>
</dbReference>
<keyword evidence="5" id="KW-0049">Antioxidant</keyword>
<dbReference type="GO" id="GO:0033554">
    <property type="term" value="P:cellular response to stress"/>
    <property type="evidence" value="ECO:0007669"/>
    <property type="project" value="TreeGrafter"/>
</dbReference>
<comment type="subunit">
    <text evidence="1">Homodimer; disulfide-linked, upon oxidation. 5 homodimers assemble to form a ring-like decamer.</text>
</comment>
<reference evidence="12 13" key="1">
    <citation type="submission" date="2018-07" db="EMBL/GenBank/DDBJ databases">
        <title>Chitinophaga K2CV101002-2 sp. nov., isolated from a monsoon evergreen broad-leaved forest soil.</title>
        <authorList>
            <person name="Lv Y."/>
        </authorList>
    </citation>
    <scope>NUCLEOTIDE SEQUENCE [LARGE SCALE GENOMIC DNA]</scope>
    <source>
        <strain evidence="12 13">GDMCC 1.1288</strain>
    </source>
</reference>
<evidence type="ECO:0000313" key="12">
    <source>
        <dbReference type="EMBL" id="RFS27061.1"/>
    </source>
</evidence>
<evidence type="ECO:0000256" key="5">
    <source>
        <dbReference type="ARBA" id="ARBA00022862"/>
    </source>
</evidence>
<dbReference type="GO" id="GO:0102039">
    <property type="term" value="F:NADH-dependent peroxiredoxin activity"/>
    <property type="evidence" value="ECO:0007669"/>
    <property type="project" value="UniProtKB-EC"/>
</dbReference>
<evidence type="ECO:0000256" key="6">
    <source>
        <dbReference type="ARBA" id="ARBA00023002"/>
    </source>
</evidence>
<evidence type="ECO:0000256" key="8">
    <source>
        <dbReference type="ARBA" id="ARBA00032077"/>
    </source>
</evidence>
<comment type="catalytic activity">
    <reaction evidence="9">
        <text>a hydroperoxide + NADH + H(+) = an alcohol + NAD(+) + H2O</text>
        <dbReference type="Rhea" id="RHEA:62628"/>
        <dbReference type="ChEBI" id="CHEBI:15377"/>
        <dbReference type="ChEBI" id="CHEBI:15378"/>
        <dbReference type="ChEBI" id="CHEBI:30879"/>
        <dbReference type="ChEBI" id="CHEBI:35924"/>
        <dbReference type="ChEBI" id="CHEBI:57540"/>
        <dbReference type="ChEBI" id="CHEBI:57945"/>
        <dbReference type="EC" id="1.11.1.26"/>
    </reaction>
</comment>
<proteinExistence type="predicted"/>
<dbReference type="PROSITE" id="PS51352">
    <property type="entry name" value="THIOREDOXIN_2"/>
    <property type="match status" value="1"/>
</dbReference>
<comment type="caution">
    <text evidence="12">The sequence shown here is derived from an EMBL/GenBank/DDBJ whole genome shotgun (WGS) entry which is preliminary data.</text>
</comment>
<evidence type="ECO:0000259" key="11">
    <source>
        <dbReference type="PROSITE" id="PS51352"/>
    </source>
</evidence>
<dbReference type="InterPro" id="IPR024706">
    <property type="entry name" value="Peroxiredoxin_AhpC-typ"/>
</dbReference>
<dbReference type="PANTHER" id="PTHR10681">
    <property type="entry name" value="THIOREDOXIN PEROXIDASE"/>
    <property type="match status" value="1"/>
</dbReference>
<organism evidence="12 13">
    <name type="scientific">Chitinophaga silvatica</name>
    <dbReference type="NCBI Taxonomy" id="2282649"/>
    <lineage>
        <taxon>Bacteria</taxon>
        <taxon>Pseudomonadati</taxon>
        <taxon>Bacteroidota</taxon>
        <taxon>Chitinophagia</taxon>
        <taxon>Chitinophagales</taxon>
        <taxon>Chitinophagaceae</taxon>
        <taxon>Chitinophaga</taxon>
    </lineage>
</organism>
<dbReference type="PIRSF" id="PIRSF000239">
    <property type="entry name" value="AHPC"/>
    <property type="match status" value="1"/>
</dbReference>
<dbReference type="Proteomes" id="UP000260644">
    <property type="component" value="Unassembled WGS sequence"/>
</dbReference>